<evidence type="ECO:0000313" key="1">
    <source>
        <dbReference type="EMBL" id="CUR30486.1"/>
    </source>
</evidence>
<dbReference type="Pfam" id="PF03693">
    <property type="entry name" value="ParD_antitoxin"/>
    <property type="match status" value="1"/>
</dbReference>
<dbReference type="InterPro" id="IPR038296">
    <property type="entry name" value="ParD_sf"/>
</dbReference>
<dbReference type="OrthoDB" id="517705at2"/>
<dbReference type="InterPro" id="IPR022789">
    <property type="entry name" value="ParD"/>
</dbReference>
<keyword evidence="2" id="KW-1185">Reference proteome</keyword>
<dbReference type="Gene3D" id="6.10.10.120">
    <property type="entry name" value="Antitoxin ParD1-like"/>
    <property type="match status" value="1"/>
</dbReference>
<dbReference type="STRING" id="671072.PL9214290076"/>
<sequence>MQIAIKPDQEKFILEKLQQGKYKSVDDLLTVAFQLLDQHDQREKQLIELRQKIAEGTQQIREGKVVDGELVFQQLQEKLNSMEER</sequence>
<evidence type="ECO:0000313" key="2">
    <source>
        <dbReference type="Proteomes" id="UP000184315"/>
    </source>
</evidence>
<organism evidence="1 2">
    <name type="scientific">Planktothrix tepida PCC 9214</name>
    <dbReference type="NCBI Taxonomy" id="671072"/>
    <lineage>
        <taxon>Bacteria</taxon>
        <taxon>Bacillati</taxon>
        <taxon>Cyanobacteriota</taxon>
        <taxon>Cyanophyceae</taxon>
        <taxon>Oscillatoriophycideae</taxon>
        <taxon>Oscillatoriales</taxon>
        <taxon>Microcoleaceae</taxon>
        <taxon>Planktothrix</taxon>
    </lineage>
</organism>
<name>A0A1J1LEA0_9CYAN</name>
<protein>
    <recommendedName>
        <fullName evidence="3">Type II toxin-antitoxin system ParD family antitoxin</fullName>
    </recommendedName>
</protein>
<dbReference type="Proteomes" id="UP000184315">
    <property type="component" value="Unassembled WGS sequence"/>
</dbReference>
<dbReference type="AlphaFoldDB" id="A0A1J1LEA0"/>
<dbReference type="RefSeq" id="WP_072717490.1">
    <property type="nucleotide sequence ID" value="NZ_LN889782.1"/>
</dbReference>
<accession>A0A1J1LEA0</accession>
<gene>
    <name evidence="1" type="ORF">PL9214290076</name>
</gene>
<dbReference type="EMBL" id="CZDF01000132">
    <property type="protein sequence ID" value="CUR30486.1"/>
    <property type="molecule type" value="Genomic_DNA"/>
</dbReference>
<reference evidence="2" key="1">
    <citation type="submission" date="2015-10" db="EMBL/GenBank/DDBJ databases">
        <authorList>
            <person name="Regsiter A."/>
            <person name="william w."/>
        </authorList>
    </citation>
    <scope>NUCLEOTIDE SEQUENCE [LARGE SCALE GENOMIC DNA]</scope>
</reference>
<proteinExistence type="predicted"/>
<evidence type="ECO:0008006" key="3">
    <source>
        <dbReference type="Google" id="ProtNLM"/>
    </source>
</evidence>